<dbReference type="EMBL" id="AGEL01000006">
    <property type="protein sequence ID" value="EHO17525.1"/>
    <property type="molecule type" value="Genomic_DNA"/>
</dbReference>
<keyword evidence="4 9" id="KW-0812">Transmembrane</keyword>
<evidence type="ECO:0000256" key="4">
    <source>
        <dbReference type="ARBA" id="ARBA00022692"/>
    </source>
</evidence>
<organism evidence="13 14">
    <name type="scientific">Stomatobaculum longum</name>
    <dbReference type="NCBI Taxonomy" id="796942"/>
    <lineage>
        <taxon>Bacteria</taxon>
        <taxon>Bacillati</taxon>
        <taxon>Bacillota</taxon>
        <taxon>Clostridia</taxon>
        <taxon>Lachnospirales</taxon>
        <taxon>Lachnospiraceae</taxon>
        <taxon>Stomatobaculum</taxon>
    </lineage>
</organism>
<dbReference type="GO" id="GO:0005886">
    <property type="term" value="C:plasma membrane"/>
    <property type="evidence" value="ECO:0007669"/>
    <property type="project" value="UniProtKB-SubCell"/>
</dbReference>
<protein>
    <submittedName>
        <fullName evidence="13">YidC/Oxa1 family membrane protein insertase</fullName>
    </submittedName>
</protein>
<evidence type="ECO:0000256" key="5">
    <source>
        <dbReference type="ARBA" id="ARBA00022927"/>
    </source>
</evidence>
<keyword evidence="7 11" id="KW-0472">Membrane</keyword>
<feature type="transmembrane region" description="Helical" evidence="11">
    <location>
        <begin position="284"/>
        <end position="307"/>
    </location>
</feature>
<evidence type="ECO:0000256" key="1">
    <source>
        <dbReference type="ARBA" id="ARBA00004651"/>
    </source>
</evidence>
<dbReference type="Pfam" id="PF02096">
    <property type="entry name" value="60KD_IMP"/>
    <property type="match status" value="1"/>
</dbReference>
<dbReference type="CDD" id="cd20070">
    <property type="entry name" value="5TM_YidC_Alb3"/>
    <property type="match status" value="1"/>
</dbReference>
<comment type="caution">
    <text evidence="13">The sequence shown here is derived from an EMBL/GenBank/DDBJ whole genome shotgun (WGS) entry which is preliminary data.</text>
</comment>
<dbReference type="InterPro" id="IPR028055">
    <property type="entry name" value="YidC/Oxa/ALB_C"/>
</dbReference>
<name>A0AA36Y5Z4_9FIRM</name>
<keyword evidence="3" id="KW-1003">Cell membrane</keyword>
<accession>A0AA36Y5Z4</accession>
<feature type="compositionally biased region" description="Polar residues" evidence="10">
    <location>
        <begin position="432"/>
        <end position="442"/>
    </location>
</feature>
<dbReference type="Proteomes" id="UP000018466">
    <property type="component" value="Unassembled WGS sequence"/>
</dbReference>
<dbReference type="GO" id="GO:0051205">
    <property type="term" value="P:protein insertion into membrane"/>
    <property type="evidence" value="ECO:0007669"/>
    <property type="project" value="TreeGrafter"/>
</dbReference>
<dbReference type="RefSeq" id="WP_009532957.1">
    <property type="nucleotide sequence ID" value="NZ_CAUOLT010000047.1"/>
</dbReference>
<keyword evidence="8" id="KW-0143">Chaperone</keyword>
<reference evidence="13 14" key="1">
    <citation type="submission" date="2011-10" db="EMBL/GenBank/DDBJ databases">
        <title>The Genome Sequence of Lachnospiraceae bacterium ACC2.</title>
        <authorList>
            <consortium name="The Broad Institute Genome Sequencing Platform"/>
            <person name="Earl A."/>
            <person name="Ward D."/>
            <person name="Feldgarden M."/>
            <person name="Gevers D."/>
            <person name="Sizova M."/>
            <person name="Hazen A."/>
            <person name="Epstein S."/>
            <person name="Young S.K."/>
            <person name="Zeng Q."/>
            <person name="Gargeya S."/>
            <person name="Fitzgerald M."/>
            <person name="Haas B."/>
            <person name="Abouelleil A."/>
            <person name="Alvarado L."/>
            <person name="Arachchi H.M."/>
            <person name="Berlin A."/>
            <person name="Brown A."/>
            <person name="Chapman S.B."/>
            <person name="Chen Z."/>
            <person name="Dunbar C."/>
            <person name="Freedman E."/>
            <person name="Gearin G."/>
            <person name="Goldberg J."/>
            <person name="Griggs A."/>
            <person name="Gujja S."/>
            <person name="Heiman D."/>
            <person name="Howarth C."/>
            <person name="Larson L."/>
            <person name="Lui A."/>
            <person name="MacDonald P.J.P."/>
            <person name="Montmayeur A."/>
            <person name="Murphy C."/>
            <person name="Neiman D."/>
            <person name="Pearson M."/>
            <person name="Priest M."/>
            <person name="Roberts A."/>
            <person name="Saif S."/>
            <person name="Shea T."/>
            <person name="Shenoy N."/>
            <person name="Sisk P."/>
            <person name="Stolte C."/>
            <person name="Sykes S."/>
            <person name="Wortman J."/>
            <person name="Nusbaum C."/>
            <person name="Birren B."/>
        </authorList>
    </citation>
    <scope>NUCLEOTIDE SEQUENCE [LARGE SCALE GENOMIC DNA]</scope>
    <source>
        <strain evidence="13 14">ACC2</strain>
    </source>
</reference>
<feature type="transmembrane region" description="Helical" evidence="11">
    <location>
        <begin position="12"/>
        <end position="31"/>
    </location>
</feature>
<keyword evidence="2" id="KW-0813">Transport</keyword>
<feature type="transmembrane region" description="Helical" evidence="11">
    <location>
        <begin position="37"/>
        <end position="60"/>
    </location>
</feature>
<comment type="similarity">
    <text evidence="9">Belongs to the OXA1/ALB3/YidC family.</text>
</comment>
<feature type="compositionally biased region" description="Basic and acidic residues" evidence="10">
    <location>
        <begin position="366"/>
        <end position="390"/>
    </location>
</feature>
<dbReference type="InterPro" id="IPR001708">
    <property type="entry name" value="YidC/ALB3/OXA1/COX18"/>
</dbReference>
<evidence type="ECO:0000256" key="2">
    <source>
        <dbReference type="ARBA" id="ARBA00022448"/>
    </source>
</evidence>
<feature type="domain" description="Membrane insertase YidC/Oxa/ALB C-terminal" evidence="12">
    <location>
        <begin position="41"/>
        <end position="320"/>
    </location>
</feature>
<evidence type="ECO:0000256" key="11">
    <source>
        <dbReference type="SAM" id="Phobius"/>
    </source>
</evidence>
<evidence type="ECO:0000256" key="3">
    <source>
        <dbReference type="ARBA" id="ARBA00022475"/>
    </source>
</evidence>
<proteinExistence type="inferred from homology"/>
<gene>
    <name evidence="13" type="ORF">HMPREF9623_01124</name>
</gene>
<evidence type="ECO:0000313" key="13">
    <source>
        <dbReference type="EMBL" id="EHO17525.1"/>
    </source>
</evidence>
<evidence type="ECO:0000256" key="8">
    <source>
        <dbReference type="ARBA" id="ARBA00023186"/>
    </source>
</evidence>
<dbReference type="InterPro" id="IPR047196">
    <property type="entry name" value="YidC_ALB_C"/>
</dbReference>
<dbReference type="PANTHER" id="PTHR12428">
    <property type="entry name" value="OXA1"/>
    <property type="match status" value="1"/>
</dbReference>
<comment type="subcellular location">
    <subcellularLocation>
        <location evidence="1">Cell membrane</location>
        <topology evidence="1">Multi-pass membrane protein</topology>
    </subcellularLocation>
    <subcellularLocation>
        <location evidence="9">Membrane</location>
        <topology evidence="9">Multi-pass membrane protein</topology>
    </subcellularLocation>
</comment>
<keyword evidence="5" id="KW-0653">Protein transport</keyword>
<evidence type="ECO:0000259" key="12">
    <source>
        <dbReference type="Pfam" id="PF02096"/>
    </source>
</evidence>
<feature type="region of interest" description="Disordered" evidence="10">
    <location>
        <begin position="366"/>
        <end position="442"/>
    </location>
</feature>
<dbReference type="GO" id="GO:0015031">
    <property type="term" value="P:protein transport"/>
    <property type="evidence" value="ECO:0007669"/>
    <property type="project" value="UniProtKB-KW"/>
</dbReference>
<dbReference type="GO" id="GO:0032977">
    <property type="term" value="F:membrane insertase activity"/>
    <property type="evidence" value="ECO:0007669"/>
    <property type="project" value="InterPro"/>
</dbReference>
<dbReference type="GeneID" id="86940879"/>
<dbReference type="PANTHER" id="PTHR12428:SF65">
    <property type="entry name" value="CYTOCHROME C OXIDASE ASSEMBLY PROTEIN COX18, MITOCHONDRIAL"/>
    <property type="match status" value="1"/>
</dbReference>
<feature type="transmembrane region" description="Helical" evidence="11">
    <location>
        <begin position="114"/>
        <end position="132"/>
    </location>
</feature>
<evidence type="ECO:0000256" key="6">
    <source>
        <dbReference type="ARBA" id="ARBA00022989"/>
    </source>
</evidence>
<keyword evidence="6 11" id="KW-1133">Transmembrane helix</keyword>
<dbReference type="AlphaFoldDB" id="A0AA36Y5Z4"/>
<evidence type="ECO:0000256" key="9">
    <source>
        <dbReference type="RuleBase" id="RU003945"/>
    </source>
</evidence>
<dbReference type="NCBIfam" id="TIGR03592">
    <property type="entry name" value="yidC_oxa1_cterm"/>
    <property type="match status" value="1"/>
</dbReference>
<keyword evidence="14" id="KW-1185">Reference proteome</keyword>
<evidence type="ECO:0000256" key="7">
    <source>
        <dbReference type="ARBA" id="ARBA00023136"/>
    </source>
</evidence>
<evidence type="ECO:0000313" key="14">
    <source>
        <dbReference type="Proteomes" id="UP000018466"/>
    </source>
</evidence>
<sequence length="442" mass="49633">MELIFLTKSSVPIIGQVAFVLGMIMDALFRFTSQFGITNIGLSIILFTIITNLLMWPLTVSQQKSSKLMSVMQPELQAVQKKYKGKTDQVSMARMQAETRAVYQKYGTSMSGSCLFLLIQMPILFGLYQVIYKIPAYVPSVYKVFESVASPLMQQRNFVSTLTELAPKVKPPLTDAATVQNVIDLLYKFTPAQWSSLEQAYPALSSTISAASAEIAKMNYFLGVNLATPPFQGIDHPNFAWIIPVLSAAVQWYSAKLMTAGTKNNKAKVDEDNMMAQQMQSMNTMMPIMSLFFCFTLPAGIGIYWVASGLCRMIQQLVINAQLDKMDVDEIVRKNTEKANEKAIREGKNPALVKSNSDKLLREVKRQEEAEKNEEERQRQRTEKTVKQVEESTAYYQKNAKPGSLASKANMVAMYDERLAEKRRNKKDKGSDISSGENSNEN</sequence>
<evidence type="ECO:0000256" key="10">
    <source>
        <dbReference type="SAM" id="MobiDB-lite"/>
    </source>
</evidence>